<comment type="caution">
    <text evidence="3">The sequence shown here is derived from an EMBL/GenBank/DDBJ whole genome shotgun (WGS) entry which is preliminary data.</text>
</comment>
<dbReference type="STRING" id="35525.A0A162QI74"/>
<dbReference type="PANTHER" id="PTHR33050">
    <property type="entry name" value="REVERSE TRANSCRIPTASE DOMAIN-CONTAINING PROTEIN"/>
    <property type="match status" value="1"/>
</dbReference>
<dbReference type="Gene3D" id="3.10.10.10">
    <property type="entry name" value="HIV Type 1 Reverse Transcriptase, subunit A, domain 1"/>
    <property type="match status" value="1"/>
</dbReference>
<dbReference type="PROSITE" id="PS50878">
    <property type="entry name" value="RT_POL"/>
    <property type="match status" value="1"/>
</dbReference>
<accession>A0A162QI74</accession>
<dbReference type="PANTHER" id="PTHR33050:SF7">
    <property type="entry name" value="RIBONUCLEASE H"/>
    <property type="match status" value="1"/>
</dbReference>
<dbReference type="Proteomes" id="UP000076858">
    <property type="component" value="Unassembled WGS sequence"/>
</dbReference>
<feature type="domain" description="Reverse transcriptase" evidence="2">
    <location>
        <begin position="223"/>
        <end position="405"/>
    </location>
</feature>
<proteinExistence type="predicted"/>
<dbReference type="InterPro" id="IPR000477">
    <property type="entry name" value="RT_dom"/>
</dbReference>
<evidence type="ECO:0000256" key="1">
    <source>
        <dbReference type="SAM" id="MobiDB-lite"/>
    </source>
</evidence>
<feature type="region of interest" description="Disordered" evidence="1">
    <location>
        <begin position="1"/>
        <end position="21"/>
    </location>
</feature>
<dbReference type="GO" id="GO:0071897">
    <property type="term" value="P:DNA biosynthetic process"/>
    <property type="evidence" value="ECO:0007669"/>
    <property type="project" value="UniProtKB-ARBA"/>
</dbReference>
<dbReference type="InterPro" id="IPR052055">
    <property type="entry name" value="Hepadnavirus_pol/RT"/>
</dbReference>
<dbReference type="OrthoDB" id="7699712at2759"/>
<dbReference type="Pfam" id="PF00078">
    <property type="entry name" value="RVT_1"/>
    <property type="match status" value="1"/>
</dbReference>
<name>A0A162QI74_9CRUS</name>
<dbReference type="EMBL" id="LRGB01000329">
    <property type="protein sequence ID" value="KZS19709.1"/>
    <property type="molecule type" value="Genomic_DNA"/>
</dbReference>
<dbReference type="Gene3D" id="3.30.70.270">
    <property type="match status" value="1"/>
</dbReference>
<organism evidence="3 4">
    <name type="scientific">Daphnia magna</name>
    <dbReference type="NCBI Taxonomy" id="35525"/>
    <lineage>
        <taxon>Eukaryota</taxon>
        <taxon>Metazoa</taxon>
        <taxon>Ecdysozoa</taxon>
        <taxon>Arthropoda</taxon>
        <taxon>Crustacea</taxon>
        <taxon>Branchiopoda</taxon>
        <taxon>Diplostraca</taxon>
        <taxon>Cladocera</taxon>
        <taxon>Anomopoda</taxon>
        <taxon>Daphniidae</taxon>
        <taxon>Daphnia</taxon>
    </lineage>
</organism>
<sequence length="807" mass="91772">MKRRLVAVRSGNDGRSSSARLNDPMEKTLTEIQLKIMDSVRPLLHLKDELGCLGASRYLKRAANTALSLVGNAFADITKRRRFNVLKQTDNRYVSLLEEKDRFSVRESENLFGRHFFRPMVKTAQEGDNLMNMNRSGGHISHASNGCNRGRSGFDGRSSDRLRFNSRGGGCSAGSNNDHRLDRYDYIAPVSVSYVFSISIPFAGRTRSDRDLQKGIDGNGGKKCLGQGWLSRSLLCERVFVVSKSDGGSRTIANLKHWNRFLVYRKFKMEGISNLREILFGGEWLTKIDLKDAYFSIPVNAHHQPFLQILFENQVYQFSCLPFGLSSVPWAFTKIFKPVVVFLRGKGFKLIVYLDDFLLISSSRSQARRDFLFVVELLESLGFVINKIKSSGEPSQSREFLGLLVDSRSLTLSLKKEKVEKMILMCRKLLSQDEVFLWELSSVMGSFAWAISSIPFAQAHYRRLQHRCLIESTKLNFSAKITLDNEHNNLFRRVLGGLGAVCDESTAQAPWTVEERTFHINLLEFIAAFYALQCFTARVNRASVLLYLDNSTAVAFINKCGGTRSRRLSSMAEDIIRWYEERVLSLKAVHLAGNLNIIADHQPRVFQDQSDWKLSEISFRRIKSQWEMEIDLFAAAWNAQLIKFTSWQPQPGAWAVNAFTFSWENLKAYAFPPFSLILRCLAKTRRKLADLVLITPYWPSQSSADISVECSPPSDPDEFPYLNRMETLQRCFEVQGLSKEVAQLLLDGNRQSTSAAFSTAVFKRGLQYDKYPKIYVIGHFKANGWKRGGWSPTRDSLDEGNLSEPTP</sequence>
<dbReference type="CDD" id="cd09275">
    <property type="entry name" value="RNase_HI_RT_DIRS1"/>
    <property type="match status" value="1"/>
</dbReference>
<reference evidence="3 4" key="1">
    <citation type="submission" date="2016-03" db="EMBL/GenBank/DDBJ databases">
        <title>EvidentialGene: Evidence-directed Construction of Genes on Genomes.</title>
        <authorList>
            <person name="Gilbert D.G."/>
            <person name="Choi J.-H."/>
            <person name="Mockaitis K."/>
            <person name="Colbourne J."/>
            <person name="Pfrender M."/>
        </authorList>
    </citation>
    <scope>NUCLEOTIDE SEQUENCE [LARGE SCALE GENOMIC DNA]</scope>
    <source>
        <strain evidence="3 4">Xinb3</strain>
        <tissue evidence="3">Complete organism</tissue>
    </source>
</reference>
<evidence type="ECO:0000313" key="3">
    <source>
        <dbReference type="EMBL" id="KZS19709.1"/>
    </source>
</evidence>
<gene>
    <name evidence="3" type="ORF">APZ42_013759</name>
</gene>
<dbReference type="SUPFAM" id="SSF56672">
    <property type="entry name" value="DNA/RNA polymerases"/>
    <property type="match status" value="1"/>
</dbReference>
<dbReference type="AlphaFoldDB" id="A0A162QI74"/>
<keyword evidence="4" id="KW-1185">Reference proteome</keyword>
<evidence type="ECO:0000259" key="2">
    <source>
        <dbReference type="PROSITE" id="PS50878"/>
    </source>
</evidence>
<protein>
    <recommendedName>
        <fullName evidence="2">Reverse transcriptase domain-containing protein</fullName>
    </recommendedName>
</protein>
<dbReference type="InterPro" id="IPR043502">
    <property type="entry name" value="DNA/RNA_pol_sf"/>
</dbReference>
<dbReference type="CDD" id="cd03714">
    <property type="entry name" value="RT_DIRS1"/>
    <property type="match status" value="1"/>
</dbReference>
<evidence type="ECO:0000313" key="4">
    <source>
        <dbReference type="Proteomes" id="UP000076858"/>
    </source>
</evidence>
<dbReference type="InterPro" id="IPR043128">
    <property type="entry name" value="Rev_trsase/Diguanyl_cyclase"/>
</dbReference>